<name>A0A9D1IFM0_9FIRM</name>
<reference evidence="4" key="1">
    <citation type="submission" date="2020-10" db="EMBL/GenBank/DDBJ databases">
        <authorList>
            <person name="Gilroy R."/>
        </authorList>
    </citation>
    <scope>NUCLEOTIDE SEQUENCE</scope>
    <source>
        <strain evidence="4">ChiGjej1B1-19959</strain>
    </source>
</reference>
<gene>
    <name evidence="4" type="ORF">IAC53_05345</name>
</gene>
<dbReference type="SUPFAM" id="SSF53613">
    <property type="entry name" value="Ribokinase-like"/>
    <property type="match status" value="1"/>
</dbReference>
<keyword evidence="1" id="KW-0808">Transferase</keyword>
<dbReference type="Pfam" id="PF00294">
    <property type="entry name" value="PfkB"/>
    <property type="match status" value="1"/>
</dbReference>
<protein>
    <submittedName>
        <fullName evidence="4">Carbohydrate kinase family protein</fullName>
    </submittedName>
</protein>
<dbReference type="Proteomes" id="UP000824071">
    <property type="component" value="Unassembled WGS sequence"/>
</dbReference>
<organism evidence="4 5">
    <name type="scientific">Candidatus Fimenecus excrementigallinarum</name>
    <dbReference type="NCBI Taxonomy" id="2840816"/>
    <lineage>
        <taxon>Bacteria</taxon>
        <taxon>Bacillati</taxon>
        <taxon>Bacillota</taxon>
        <taxon>Clostridia</taxon>
        <taxon>Candidatus Fimenecus</taxon>
    </lineage>
</organism>
<proteinExistence type="predicted"/>
<evidence type="ECO:0000256" key="1">
    <source>
        <dbReference type="ARBA" id="ARBA00022679"/>
    </source>
</evidence>
<dbReference type="Gene3D" id="3.40.1190.20">
    <property type="match status" value="1"/>
</dbReference>
<keyword evidence="2 4" id="KW-0418">Kinase</keyword>
<comment type="caution">
    <text evidence="4">The sequence shown here is derived from an EMBL/GenBank/DDBJ whole genome shotgun (WGS) entry which is preliminary data.</text>
</comment>
<dbReference type="PANTHER" id="PTHR10584">
    <property type="entry name" value="SUGAR KINASE"/>
    <property type="match status" value="1"/>
</dbReference>
<reference evidence="4" key="2">
    <citation type="journal article" date="2021" name="PeerJ">
        <title>Extensive microbial diversity within the chicken gut microbiome revealed by metagenomics and culture.</title>
        <authorList>
            <person name="Gilroy R."/>
            <person name="Ravi A."/>
            <person name="Getino M."/>
            <person name="Pursley I."/>
            <person name="Horton D.L."/>
            <person name="Alikhan N.F."/>
            <person name="Baker D."/>
            <person name="Gharbi K."/>
            <person name="Hall N."/>
            <person name="Watson M."/>
            <person name="Adriaenssens E.M."/>
            <person name="Foster-Nyarko E."/>
            <person name="Jarju S."/>
            <person name="Secka A."/>
            <person name="Antonio M."/>
            <person name="Oren A."/>
            <person name="Chaudhuri R.R."/>
            <person name="La Ragione R."/>
            <person name="Hildebrand F."/>
            <person name="Pallen M.J."/>
        </authorList>
    </citation>
    <scope>NUCLEOTIDE SEQUENCE</scope>
    <source>
        <strain evidence="4">ChiGjej1B1-19959</strain>
    </source>
</reference>
<dbReference type="InterPro" id="IPR011611">
    <property type="entry name" value="PfkB_dom"/>
</dbReference>
<evidence type="ECO:0000313" key="5">
    <source>
        <dbReference type="Proteomes" id="UP000824071"/>
    </source>
</evidence>
<sequence length="309" mass="32199">MAGNKPFAAGIGCTNIDLLYTGLSALPKEGEEVYAKGLSLQLGGGAPATLLLLAKLGVPTVLATQLGDDLFSRFARAQFRAFGMEPVNLYAGEGAALNVSACLVTARDRSFVSFGPGDPAPTDAALQAAYEACRGAKLVLMQPGGFLPVYETLKAEGAALVLDCGWREDLTLASFKPYLELADYYTPNRKEACKLTGADTPQEAISVLARYFAHPLVKLDRGGCLGLEAGRLFTVGPVDFGAAVDATGAGDAFSAGFLYGLFHGYAFADCLLLGNCTGGKCVSAVGCLGASLSEGELLARFQKEQARRA</sequence>
<evidence type="ECO:0000313" key="4">
    <source>
        <dbReference type="EMBL" id="HIU36015.1"/>
    </source>
</evidence>
<dbReference type="EMBL" id="DVMW01000032">
    <property type="protein sequence ID" value="HIU36015.1"/>
    <property type="molecule type" value="Genomic_DNA"/>
</dbReference>
<dbReference type="PANTHER" id="PTHR10584:SF166">
    <property type="entry name" value="RIBOKINASE"/>
    <property type="match status" value="1"/>
</dbReference>
<dbReference type="GO" id="GO:0016301">
    <property type="term" value="F:kinase activity"/>
    <property type="evidence" value="ECO:0007669"/>
    <property type="project" value="UniProtKB-KW"/>
</dbReference>
<dbReference type="AlphaFoldDB" id="A0A9D1IFM0"/>
<accession>A0A9D1IFM0</accession>
<evidence type="ECO:0000256" key="2">
    <source>
        <dbReference type="ARBA" id="ARBA00022777"/>
    </source>
</evidence>
<dbReference type="InterPro" id="IPR029056">
    <property type="entry name" value="Ribokinase-like"/>
</dbReference>
<feature type="domain" description="Carbohydrate kinase PfkB" evidence="3">
    <location>
        <begin position="11"/>
        <end position="288"/>
    </location>
</feature>
<evidence type="ECO:0000259" key="3">
    <source>
        <dbReference type="Pfam" id="PF00294"/>
    </source>
</evidence>